<name>D4VFK1_9BACE</name>
<reference evidence="1 2" key="1">
    <citation type="submission" date="2013-12" db="EMBL/GenBank/DDBJ databases">
        <title>Improved hybrid genome assemblies of Bacteroides xylanisolvens SD CC 1b and Bacteroides xylanisolvens SD CC 2a using Illumina and 454 Sequencing.</title>
        <authorList>
            <person name="Ramaraj T."/>
            <person name="Sundararajan A."/>
            <person name="Mudge J."/>
            <person name="Schilkey F.D."/>
            <person name="Delvecchio V."/>
            <person name="Donlon M."/>
            <person name="Ziemer C."/>
        </authorList>
    </citation>
    <scope>NUCLEOTIDE SEQUENCE [LARGE SCALE GENOMIC DNA]</scope>
</reference>
<dbReference type="RefSeq" id="WP_008015896.1">
    <property type="nucleotide sequence ID" value="NZ_ADKP01000021.1"/>
</dbReference>
<gene>
    <name evidence="1" type="ORF">BN890_48350</name>
</gene>
<dbReference type="Pfam" id="PF13289">
    <property type="entry name" value="SIR2_2"/>
    <property type="match status" value="1"/>
</dbReference>
<proteinExistence type="predicted"/>
<comment type="caution">
    <text evidence="1">The sequence shown here is derived from an EMBL/GenBank/DDBJ whole genome shotgun (WGS) entry which is preliminary data.</text>
</comment>
<dbReference type="EMBL" id="CBXG010000050">
    <property type="protein sequence ID" value="CDM07213.1"/>
    <property type="molecule type" value="Genomic_DNA"/>
</dbReference>
<dbReference type="InterPro" id="IPR029035">
    <property type="entry name" value="DHS-like_NAD/FAD-binding_dom"/>
</dbReference>
<dbReference type="AlphaFoldDB" id="D4VFK1"/>
<dbReference type="Proteomes" id="UP000019380">
    <property type="component" value="Unassembled WGS sequence"/>
</dbReference>
<evidence type="ECO:0000313" key="2">
    <source>
        <dbReference type="Proteomes" id="UP000019380"/>
    </source>
</evidence>
<evidence type="ECO:0000313" key="1">
    <source>
        <dbReference type="EMBL" id="CDM07213.1"/>
    </source>
</evidence>
<dbReference type="SUPFAM" id="SSF52467">
    <property type="entry name" value="DHS-like NAD/FAD-binding domain"/>
    <property type="match status" value="1"/>
</dbReference>
<protein>
    <submittedName>
        <fullName evidence="1">Uncharacterized protein</fullName>
    </submittedName>
</protein>
<sequence length="406" mass="47562">MKYLYISRNQSISFNEDYWYINGIEQKRPIEETRTTEELAKNCTKQYMKNVLTNLFSHFKHIAILTAAGTSMDNGEHRGKTRDGLWRECRDDIKAIIRELHKKQACSNKMKAIVREKNIEDFLSYLILFEKISDVIKDSTGNSLKESIEKKIANACNLELDKSNKHHGEFLNKLVARKPSDPRVQLFTTNYDTLFEQAAKKRGFTIIDGFSFSFPRYFAGKNFDYDIVYREKTRLKQEESFVPNIFHLYKLHGSIDWEKDENGIIQQTEKTQKPCIIYPASEKYESSYEQPYFEMMARFQQTLRQESTLLIVIGFGFQDKHIQNVIKEAVFQNPNFHLVIINYNKNNNSETGIMPNLLPDYIDLNMSTESNVSVIFSTFKDFVEAFPINQSYYKSERLEDNGTIQP</sequence>
<dbReference type="Gene3D" id="3.40.50.1220">
    <property type="entry name" value="TPP-binding domain"/>
    <property type="match status" value="1"/>
</dbReference>
<organism evidence="1 2">
    <name type="scientific">Bacteroides xylanisolvens SD CC 1b</name>
    <dbReference type="NCBI Taxonomy" id="702447"/>
    <lineage>
        <taxon>Bacteria</taxon>
        <taxon>Pseudomonadati</taxon>
        <taxon>Bacteroidota</taxon>
        <taxon>Bacteroidia</taxon>
        <taxon>Bacteroidales</taxon>
        <taxon>Bacteroidaceae</taxon>
        <taxon>Bacteroides</taxon>
    </lineage>
</organism>
<accession>D4VFK1</accession>